<reference evidence="1" key="1">
    <citation type="journal article" date="2020" name="Stud. Mycol.">
        <title>101 Dothideomycetes genomes: a test case for predicting lifestyles and emergence of pathogens.</title>
        <authorList>
            <person name="Haridas S."/>
            <person name="Albert R."/>
            <person name="Binder M."/>
            <person name="Bloem J."/>
            <person name="Labutti K."/>
            <person name="Salamov A."/>
            <person name="Andreopoulos B."/>
            <person name="Baker S."/>
            <person name="Barry K."/>
            <person name="Bills G."/>
            <person name="Bluhm B."/>
            <person name="Cannon C."/>
            <person name="Castanera R."/>
            <person name="Culley D."/>
            <person name="Daum C."/>
            <person name="Ezra D."/>
            <person name="Gonzalez J."/>
            <person name="Henrissat B."/>
            <person name="Kuo A."/>
            <person name="Liang C."/>
            <person name="Lipzen A."/>
            <person name="Lutzoni F."/>
            <person name="Magnuson J."/>
            <person name="Mondo S."/>
            <person name="Nolan M."/>
            <person name="Ohm R."/>
            <person name="Pangilinan J."/>
            <person name="Park H.-J."/>
            <person name="Ramirez L."/>
            <person name="Alfaro M."/>
            <person name="Sun H."/>
            <person name="Tritt A."/>
            <person name="Yoshinaga Y."/>
            <person name="Zwiers L.-H."/>
            <person name="Turgeon B."/>
            <person name="Goodwin S."/>
            <person name="Spatafora J."/>
            <person name="Crous P."/>
            <person name="Grigoriev I."/>
        </authorList>
    </citation>
    <scope>NUCLEOTIDE SEQUENCE</scope>
    <source>
        <strain evidence="1">CBS 130266</strain>
    </source>
</reference>
<proteinExistence type="predicted"/>
<gene>
    <name evidence="1" type="ORF">EJ08DRAFT_661012</name>
</gene>
<dbReference type="EMBL" id="MU007040">
    <property type="protein sequence ID" value="KAF2430285.1"/>
    <property type="molecule type" value="Genomic_DNA"/>
</dbReference>
<dbReference type="Proteomes" id="UP000800235">
    <property type="component" value="Unassembled WGS sequence"/>
</dbReference>
<dbReference type="AlphaFoldDB" id="A0A9P4NQN7"/>
<protein>
    <submittedName>
        <fullName evidence="1">Uncharacterized protein</fullName>
    </submittedName>
</protein>
<evidence type="ECO:0000313" key="2">
    <source>
        <dbReference type="Proteomes" id="UP000800235"/>
    </source>
</evidence>
<name>A0A9P4NQN7_9PEZI</name>
<keyword evidence="2" id="KW-1185">Reference proteome</keyword>
<accession>A0A9P4NQN7</accession>
<comment type="caution">
    <text evidence="1">The sequence shown here is derived from an EMBL/GenBank/DDBJ whole genome shotgun (WGS) entry which is preliminary data.</text>
</comment>
<sequence length="204" mass="23566">MPFLTDEHLSRIEELMRILVKERKTEESEYTISANDFITKLVEKYANSKGDIPNLQTGDRQTLMKYCNELVQEFHGGTEIKLDDGKKVKFLIAKPKWEVELTDEQWAICRKRMDKEIENIAEEDIPLLRAHDLLEELCLIDRDVLRILVPTAERADRAMCVAYLQAIVTKAIETSDQIEFPKEEDLEKMLHGDADSPLMGLSVD</sequence>
<organism evidence="1 2">
    <name type="scientific">Tothia fuscella</name>
    <dbReference type="NCBI Taxonomy" id="1048955"/>
    <lineage>
        <taxon>Eukaryota</taxon>
        <taxon>Fungi</taxon>
        <taxon>Dikarya</taxon>
        <taxon>Ascomycota</taxon>
        <taxon>Pezizomycotina</taxon>
        <taxon>Dothideomycetes</taxon>
        <taxon>Pleosporomycetidae</taxon>
        <taxon>Venturiales</taxon>
        <taxon>Cylindrosympodiaceae</taxon>
        <taxon>Tothia</taxon>
    </lineage>
</organism>
<evidence type="ECO:0000313" key="1">
    <source>
        <dbReference type="EMBL" id="KAF2430285.1"/>
    </source>
</evidence>